<dbReference type="RefSeq" id="WP_211282651.1">
    <property type="nucleotide sequence ID" value="NZ_CP032427.1"/>
</dbReference>
<feature type="region of interest" description="Disordered" evidence="1">
    <location>
        <begin position="1"/>
        <end position="29"/>
    </location>
</feature>
<dbReference type="GeneID" id="91286243"/>
<name>A0AAI8L8B3_9ACTN</name>
<feature type="compositionally biased region" description="Basic and acidic residues" evidence="1">
    <location>
        <begin position="14"/>
        <end position="23"/>
    </location>
</feature>
<evidence type="ECO:0000256" key="1">
    <source>
        <dbReference type="SAM" id="MobiDB-lite"/>
    </source>
</evidence>
<feature type="compositionally biased region" description="Pro residues" evidence="1">
    <location>
        <begin position="150"/>
        <end position="160"/>
    </location>
</feature>
<evidence type="ECO:0008006" key="4">
    <source>
        <dbReference type="Google" id="ProtNLM"/>
    </source>
</evidence>
<dbReference type="Proteomes" id="UP000265765">
    <property type="component" value="Chromosome"/>
</dbReference>
<accession>A0AAI8L8B3</accession>
<evidence type="ECO:0000313" key="2">
    <source>
        <dbReference type="EMBL" id="AYC43136.1"/>
    </source>
</evidence>
<dbReference type="KEGG" id="sge:DWG14_07442"/>
<dbReference type="AlphaFoldDB" id="A0AAI8L8B3"/>
<dbReference type="EMBL" id="CP032427">
    <property type="protein sequence ID" value="AYC43136.1"/>
    <property type="molecule type" value="Genomic_DNA"/>
</dbReference>
<dbReference type="Pfam" id="PF16259">
    <property type="entry name" value="DUF4913"/>
    <property type="match status" value="1"/>
</dbReference>
<organism evidence="2 3">
    <name type="scientific">Streptomyces griseorubiginosus</name>
    <dbReference type="NCBI Taxonomy" id="67304"/>
    <lineage>
        <taxon>Bacteria</taxon>
        <taxon>Bacillati</taxon>
        <taxon>Actinomycetota</taxon>
        <taxon>Actinomycetes</taxon>
        <taxon>Kitasatosporales</taxon>
        <taxon>Streptomycetaceae</taxon>
        <taxon>Streptomyces</taxon>
    </lineage>
</organism>
<dbReference type="InterPro" id="IPR032584">
    <property type="entry name" value="DUF4913"/>
</dbReference>
<proteinExistence type="predicted"/>
<evidence type="ECO:0000313" key="3">
    <source>
        <dbReference type="Proteomes" id="UP000265765"/>
    </source>
</evidence>
<sequence length="160" mass="17600">MTTVPTSDAGLRTHAPEGPRAEAPEQPSTPKFILYAEGPEYGRSLRQLTLWVHHVLLPVYGREVTSQAPWCSRWWEHPEAVAQLHGLWLAWAELSDTASESGMTGPAGWHRDYLNPTMQILRDPAGPFAGCKPGSHRSKQAPPVDLVDPFAPPPQPPGKD</sequence>
<reference evidence="2 3" key="1">
    <citation type="submission" date="2018-09" db="EMBL/GenBank/DDBJ databases">
        <title>Production of Trimethoprim by Streptomyces sp. 3E-1.</title>
        <authorList>
            <person name="Kang H.J."/>
            <person name="Kim S.B."/>
        </authorList>
    </citation>
    <scope>NUCLEOTIDE SEQUENCE [LARGE SCALE GENOMIC DNA]</scope>
    <source>
        <strain evidence="2 3">3E-1</strain>
    </source>
</reference>
<gene>
    <name evidence="2" type="ORF">DWG14_07442</name>
</gene>
<protein>
    <recommendedName>
        <fullName evidence="4">DUF4913 domain-containing protein</fullName>
    </recommendedName>
</protein>
<feature type="region of interest" description="Disordered" evidence="1">
    <location>
        <begin position="124"/>
        <end position="160"/>
    </location>
</feature>